<sequence length="333" mass="36857">MKVFLTGGTGYLGSQLLEGLLDAGHEVSALTRRPRTDDERPGLRWVLGDLGERLPEASEFNQHAVVVHSAAMVKTWAPDPTEFDRVNVLAYQKLLERCAIAGVTKVVHTSSFFSLGPSPSPTPIDEKSRAERTHFYTDYERTKYLADQVTDRFLDKGLPIVTLYPTILFGPGKCTDGNLLGKLAYWVREGTFPGQIGSGRQVWNYAFVPDVVAGHVAAIERGMGGHKFILGGENIALSDILRMIFTKLDKPVKMRTIPVPIAETLGRLMEFGARFTKKAPELTRGAAGAYREHWAYSSTRAERALGYTITPLDDALDQTVDWVRGLESWGDSE</sequence>
<proteinExistence type="predicted"/>
<dbReference type="InterPro" id="IPR051783">
    <property type="entry name" value="NAD(P)-dependent_oxidoreduct"/>
</dbReference>
<dbReference type="Pfam" id="PF01370">
    <property type="entry name" value="Epimerase"/>
    <property type="match status" value="1"/>
</dbReference>
<reference evidence="2" key="2">
    <citation type="journal article" date="2021" name="Microbiome">
        <title>Successional dynamics and alternative stable states in a saline activated sludge microbial community over 9 years.</title>
        <authorList>
            <person name="Wang Y."/>
            <person name="Ye J."/>
            <person name="Ju F."/>
            <person name="Liu L."/>
            <person name="Boyd J.A."/>
            <person name="Deng Y."/>
            <person name="Parks D.H."/>
            <person name="Jiang X."/>
            <person name="Yin X."/>
            <person name="Woodcroft B.J."/>
            <person name="Tyson G.W."/>
            <person name="Hugenholtz P."/>
            <person name="Polz M.F."/>
            <person name="Zhang T."/>
        </authorList>
    </citation>
    <scope>NUCLEOTIDE SEQUENCE</scope>
    <source>
        <strain evidence="2">HKST-UBA02</strain>
    </source>
</reference>
<comment type="caution">
    <text evidence="2">The sequence shown here is derived from an EMBL/GenBank/DDBJ whole genome shotgun (WGS) entry which is preliminary data.</text>
</comment>
<dbReference type="SUPFAM" id="SSF51735">
    <property type="entry name" value="NAD(P)-binding Rossmann-fold domains"/>
    <property type="match status" value="1"/>
</dbReference>
<dbReference type="InterPro" id="IPR001509">
    <property type="entry name" value="Epimerase_deHydtase"/>
</dbReference>
<dbReference type="GO" id="GO:0004029">
    <property type="term" value="F:aldehyde dehydrogenase (NAD+) activity"/>
    <property type="evidence" value="ECO:0007669"/>
    <property type="project" value="TreeGrafter"/>
</dbReference>
<gene>
    <name evidence="2" type="ORF">KDA27_11350</name>
</gene>
<protein>
    <submittedName>
        <fullName evidence="2">NAD-dependent epimerase/dehydratase family protein</fullName>
    </submittedName>
</protein>
<evidence type="ECO:0000313" key="2">
    <source>
        <dbReference type="EMBL" id="MCA9756387.1"/>
    </source>
</evidence>
<dbReference type="EMBL" id="JAGQHS010000051">
    <property type="protein sequence ID" value="MCA9756387.1"/>
    <property type="molecule type" value="Genomic_DNA"/>
</dbReference>
<dbReference type="PANTHER" id="PTHR48079:SF6">
    <property type="entry name" value="NAD(P)-BINDING DOMAIN-CONTAINING PROTEIN-RELATED"/>
    <property type="match status" value="1"/>
</dbReference>
<reference evidence="2" key="1">
    <citation type="submission" date="2020-04" db="EMBL/GenBank/DDBJ databases">
        <authorList>
            <person name="Zhang T."/>
        </authorList>
    </citation>
    <scope>NUCLEOTIDE SEQUENCE</scope>
    <source>
        <strain evidence="2">HKST-UBA02</strain>
    </source>
</reference>
<accession>A0A956NCR8</accession>
<dbReference type="Gene3D" id="3.40.50.720">
    <property type="entry name" value="NAD(P)-binding Rossmann-like Domain"/>
    <property type="match status" value="1"/>
</dbReference>
<dbReference type="GO" id="GO:0005737">
    <property type="term" value="C:cytoplasm"/>
    <property type="evidence" value="ECO:0007669"/>
    <property type="project" value="TreeGrafter"/>
</dbReference>
<dbReference type="PANTHER" id="PTHR48079">
    <property type="entry name" value="PROTEIN YEEZ"/>
    <property type="match status" value="1"/>
</dbReference>
<evidence type="ECO:0000313" key="3">
    <source>
        <dbReference type="Proteomes" id="UP000739538"/>
    </source>
</evidence>
<dbReference type="AlphaFoldDB" id="A0A956NCR8"/>
<feature type="domain" description="NAD-dependent epimerase/dehydratase" evidence="1">
    <location>
        <begin position="3"/>
        <end position="229"/>
    </location>
</feature>
<organism evidence="2 3">
    <name type="scientific">Eiseniibacteriota bacterium</name>
    <dbReference type="NCBI Taxonomy" id="2212470"/>
    <lineage>
        <taxon>Bacteria</taxon>
        <taxon>Candidatus Eiseniibacteriota</taxon>
    </lineage>
</organism>
<dbReference type="InterPro" id="IPR036291">
    <property type="entry name" value="NAD(P)-bd_dom_sf"/>
</dbReference>
<name>A0A956NCR8_UNCEI</name>
<evidence type="ECO:0000259" key="1">
    <source>
        <dbReference type="Pfam" id="PF01370"/>
    </source>
</evidence>
<dbReference type="Proteomes" id="UP000739538">
    <property type="component" value="Unassembled WGS sequence"/>
</dbReference>